<evidence type="ECO:0000256" key="5">
    <source>
        <dbReference type="ARBA" id="ARBA00022692"/>
    </source>
</evidence>
<dbReference type="RefSeq" id="WP_160129386.1">
    <property type="nucleotide sequence ID" value="NZ_CP019288.1"/>
</dbReference>
<comment type="subcellular location">
    <subcellularLocation>
        <location evidence="2">Membrane</location>
        <topology evidence="2">Multi-pass membrane protein</topology>
    </subcellularLocation>
</comment>
<feature type="transmembrane region" description="Helical" evidence="11">
    <location>
        <begin position="262"/>
        <end position="280"/>
    </location>
</feature>
<dbReference type="GO" id="GO:0004222">
    <property type="term" value="F:metalloendopeptidase activity"/>
    <property type="evidence" value="ECO:0007669"/>
    <property type="project" value="InterPro"/>
</dbReference>
<keyword evidence="6 13" id="KW-0378">Hydrolase</keyword>
<evidence type="ECO:0000256" key="7">
    <source>
        <dbReference type="ARBA" id="ARBA00022833"/>
    </source>
</evidence>
<keyword evidence="7" id="KW-0862">Zinc</keyword>
<organism evidence="13 14">
    <name type="scientific">Kordia antarctica</name>
    <dbReference type="NCBI Taxonomy" id="1218801"/>
    <lineage>
        <taxon>Bacteria</taxon>
        <taxon>Pseudomonadati</taxon>
        <taxon>Bacteroidota</taxon>
        <taxon>Flavobacteriia</taxon>
        <taxon>Flavobacteriales</taxon>
        <taxon>Flavobacteriaceae</taxon>
        <taxon>Kordia</taxon>
    </lineage>
</organism>
<keyword evidence="14" id="KW-1185">Reference proteome</keyword>
<sequence>MILLSILFQNLGKFLCLKLLKTTLKEVRQTWNWKRFAYEFSGTIFIFLLIFISYTSYLLPQEKVYLANDDLIYGIEANVTAENIGFENGDKLVTINGEKIGKFESRSFIVDVLLSEDTYVDINRNGEEIRIEISDEQKKEVLDDRNNFISPRFPEKLTPTRENYKITEIVSNFYRLLQNAGAQVKLTIFPIRTIKSYKDVRRFPKMEIVNFTTGYFVFLNATAILIWINFLPIPGLDMGNALIAFIERKRKKPFPPKKLRKIQFIGIALLICWILISVFLL</sequence>
<dbReference type="GO" id="GO:0016020">
    <property type="term" value="C:membrane"/>
    <property type="evidence" value="ECO:0007669"/>
    <property type="project" value="UniProtKB-SubCell"/>
</dbReference>
<keyword evidence="10 11" id="KW-0472">Membrane</keyword>
<proteinExistence type="inferred from homology"/>
<evidence type="ECO:0000256" key="6">
    <source>
        <dbReference type="ARBA" id="ARBA00022801"/>
    </source>
</evidence>
<feature type="transmembrane region" description="Helical" evidence="11">
    <location>
        <begin position="208"/>
        <end position="230"/>
    </location>
</feature>
<name>A0A7L4ZJ93_9FLAO</name>
<dbReference type="Proteomes" id="UP000464657">
    <property type="component" value="Chromosome"/>
</dbReference>
<keyword evidence="9" id="KW-0482">Metalloprotease</keyword>
<feature type="domain" description="Peptidase M50" evidence="12">
    <location>
        <begin position="27"/>
        <end position="271"/>
    </location>
</feature>
<accession>A0A7L4ZJ93</accession>
<feature type="transmembrane region" description="Helical" evidence="11">
    <location>
        <begin position="36"/>
        <end position="59"/>
    </location>
</feature>
<dbReference type="KEGG" id="kan:IMCC3317_20670"/>
<dbReference type="InterPro" id="IPR036034">
    <property type="entry name" value="PDZ_sf"/>
</dbReference>
<dbReference type="InterPro" id="IPR008915">
    <property type="entry name" value="Peptidase_M50"/>
</dbReference>
<evidence type="ECO:0000259" key="12">
    <source>
        <dbReference type="Pfam" id="PF02163"/>
    </source>
</evidence>
<evidence type="ECO:0000313" key="14">
    <source>
        <dbReference type="Proteomes" id="UP000464657"/>
    </source>
</evidence>
<dbReference type="InterPro" id="IPR004387">
    <property type="entry name" value="Pept_M50_Zn"/>
</dbReference>
<keyword evidence="8 11" id="KW-1133">Transmembrane helix</keyword>
<dbReference type="AlphaFoldDB" id="A0A7L4ZJ93"/>
<comment type="similarity">
    <text evidence="3">Belongs to the peptidase M50B family.</text>
</comment>
<dbReference type="PANTHER" id="PTHR42837">
    <property type="entry name" value="REGULATOR OF SIGMA-E PROTEASE RSEP"/>
    <property type="match status" value="1"/>
</dbReference>
<dbReference type="SUPFAM" id="SSF50156">
    <property type="entry name" value="PDZ domain-like"/>
    <property type="match status" value="1"/>
</dbReference>
<evidence type="ECO:0000256" key="1">
    <source>
        <dbReference type="ARBA" id="ARBA00001947"/>
    </source>
</evidence>
<comment type="cofactor">
    <cofactor evidence="1">
        <name>Zn(2+)</name>
        <dbReference type="ChEBI" id="CHEBI:29105"/>
    </cofactor>
</comment>
<evidence type="ECO:0000256" key="9">
    <source>
        <dbReference type="ARBA" id="ARBA00023049"/>
    </source>
</evidence>
<dbReference type="Pfam" id="PF02163">
    <property type="entry name" value="Peptidase_M50"/>
    <property type="match status" value="1"/>
</dbReference>
<evidence type="ECO:0000256" key="2">
    <source>
        <dbReference type="ARBA" id="ARBA00004141"/>
    </source>
</evidence>
<dbReference type="Gene3D" id="2.30.42.10">
    <property type="match status" value="1"/>
</dbReference>
<evidence type="ECO:0000256" key="10">
    <source>
        <dbReference type="ARBA" id="ARBA00023136"/>
    </source>
</evidence>
<evidence type="ECO:0000256" key="8">
    <source>
        <dbReference type="ARBA" id="ARBA00022989"/>
    </source>
</evidence>
<evidence type="ECO:0000313" key="13">
    <source>
        <dbReference type="EMBL" id="QHI36702.1"/>
    </source>
</evidence>
<dbReference type="GO" id="GO:0006508">
    <property type="term" value="P:proteolysis"/>
    <property type="evidence" value="ECO:0007669"/>
    <property type="project" value="UniProtKB-KW"/>
</dbReference>
<dbReference type="OrthoDB" id="979679at2"/>
<evidence type="ECO:0000256" key="3">
    <source>
        <dbReference type="ARBA" id="ARBA00007931"/>
    </source>
</evidence>
<dbReference type="EC" id="3.4.24.-" evidence="13"/>
<keyword evidence="5 11" id="KW-0812">Transmembrane</keyword>
<gene>
    <name evidence="13" type="primary">rasP</name>
    <name evidence="13" type="ORF">IMCC3317_20670</name>
</gene>
<evidence type="ECO:0000256" key="4">
    <source>
        <dbReference type="ARBA" id="ARBA00022670"/>
    </source>
</evidence>
<evidence type="ECO:0000256" key="11">
    <source>
        <dbReference type="SAM" id="Phobius"/>
    </source>
</evidence>
<keyword evidence="4 13" id="KW-0645">Protease</keyword>
<dbReference type="EMBL" id="CP019288">
    <property type="protein sequence ID" value="QHI36702.1"/>
    <property type="molecule type" value="Genomic_DNA"/>
</dbReference>
<protein>
    <submittedName>
        <fullName evidence="13">Regulator of sigma-W protease RasP</fullName>
        <ecNumber evidence="13">3.4.24.-</ecNumber>
    </submittedName>
</protein>
<reference evidence="13 14" key="1">
    <citation type="journal article" date="2013" name="Int. J. Syst. Evol. Microbiol.">
        <title>Kordia antarctica sp. nov., isolated from Antarctic seawater.</title>
        <authorList>
            <person name="Baek K."/>
            <person name="Choi A."/>
            <person name="Kang I."/>
            <person name="Lee K."/>
            <person name="Cho J.C."/>
        </authorList>
    </citation>
    <scope>NUCLEOTIDE SEQUENCE [LARGE SCALE GENOMIC DNA]</scope>
    <source>
        <strain evidence="13 14">IMCC3317</strain>
    </source>
</reference>
<dbReference type="PANTHER" id="PTHR42837:SF2">
    <property type="entry name" value="MEMBRANE METALLOPROTEASE ARASP2, CHLOROPLASTIC-RELATED"/>
    <property type="match status" value="1"/>
</dbReference>